<keyword evidence="4" id="KW-0539">Nucleus</keyword>
<evidence type="ECO:0000256" key="3">
    <source>
        <dbReference type="ARBA" id="ARBA00022490"/>
    </source>
</evidence>
<dbReference type="AlphaFoldDB" id="A0AAD8GBA2"/>
<dbReference type="GO" id="GO:0001939">
    <property type="term" value="C:female pronucleus"/>
    <property type="evidence" value="ECO:0007669"/>
    <property type="project" value="TreeGrafter"/>
</dbReference>
<dbReference type="GO" id="GO:0001940">
    <property type="term" value="C:male pronucleus"/>
    <property type="evidence" value="ECO:0007669"/>
    <property type="project" value="TreeGrafter"/>
</dbReference>
<comment type="subcellular location">
    <subcellularLocation>
        <location evidence="2">Cytoplasm</location>
    </subcellularLocation>
    <subcellularLocation>
        <location evidence="1">Nucleus</location>
    </subcellularLocation>
</comment>
<evidence type="ECO:0000313" key="6">
    <source>
        <dbReference type="EMBL" id="KAK1171099.1"/>
    </source>
</evidence>
<evidence type="ECO:0000256" key="5">
    <source>
        <dbReference type="SAM" id="MobiDB-lite"/>
    </source>
</evidence>
<dbReference type="Proteomes" id="UP001230051">
    <property type="component" value="Unassembled WGS sequence"/>
</dbReference>
<dbReference type="GO" id="GO:0042393">
    <property type="term" value="F:histone binding"/>
    <property type="evidence" value="ECO:0007669"/>
    <property type="project" value="TreeGrafter"/>
</dbReference>
<dbReference type="GO" id="GO:0005737">
    <property type="term" value="C:cytoplasm"/>
    <property type="evidence" value="ECO:0007669"/>
    <property type="project" value="UniProtKB-SubCell"/>
</dbReference>
<protein>
    <submittedName>
        <fullName evidence="6">Protein STPG4 isoform X1</fullName>
    </submittedName>
</protein>
<sequence>MTAGQIRDTANLKHAKADHFVKNTDKNSSKDKGSDRSGWWRSTLKESPIPGTYEIRDFIREAQLNPVKQTYCFKGEGRKKGVGAARKGDLLLPGAYSYTDCIQLLEKQQVTYSFKNSPRKDAFMLGYRDKDMNTSPCQYDMFPKPVARLPCKYANFRSTVLRFPTIYFVPKEGPTPGQYNVKSAPPPAVTSCFRSAVPRMVTARSKTPGPGTYEASRQMPTQTKAMATMGHLHGLFFRNAFEF</sequence>
<keyword evidence="7" id="KW-1185">Reference proteome</keyword>
<dbReference type="GO" id="GO:0042585">
    <property type="term" value="C:germinal vesicle"/>
    <property type="evidence" value="ECO:0007669"/>
    <property type="project" value="TreeGrafter"/>
</dbReference>
<name>A0AAD8GBA2_ACIOX</name>
<dbReference type="Pfam" id="PF07004">
    <property type="entry name" value="SHIPPO-rpt"/>
    <property type="match status" value="1"/>
</dbReference>
<evidence type="ECO:0000256" key="2">
    <source>
        <dbReference type="ARBA" id="ARBA00004496"/>
    </source>
</evidence>
<comment type="caution">
    <text evidence="6">The sequence shown here is derived from an EMBL/GenBank/DDBJ whole genome shotgun (WGS) entry which is preliminary data.</text>
</comment>
<feature type="region of interest" description="Disordered" evidence="5">
    <location>
        <begin position="21"/>
        <end position="41"/>
    </location>
</feature>
<accession>A0AAD8GBA2</accession>
<gene>
    <name evidence="6" type="primary">Stpg4</name>
    <name evidence="6" type="ORF">AOXY_G5809</name>
</gene>
<evidence type="ECO:0000313" key="7">
    <source>
        <dbReference type="Proteomes" id="UP001230051"/>
    </source>
</evidence>
<proteinExistence type="predicted"/>
<keyword evidence="3" id="KW-0963">Cytoplasm</keyword>
<evidence type="ECO:0000256" key="4">
    <source>
        <dbReference type="ARBA" id="ARBA00023242"/>
    </source>
</evidence>
<dbReference type="EMBL" id="JAGXEW010000005">
    <property type="protein sequence ID" value="KAK1171099.1"/>
    <property type="molecule type" value="Genomic_DNA"/>
</dbReference>
<dbReference type="PANTHER" id="PTHR35678:SF1">
    <property type="entry name" value="PROTEIN STPG4"/>
    <property type="match status" value="1"/>
</dbReference>
<dbReference type="PANTHER" id="PTHR35678">
    <property type="entry name" value="PROTEIN STPG4"/>
    <property type="match status" value="1"/>
</dbReference>
<organism evidence="6 7">
    <name type="scientific">Acipenser oxyrinchus oxyrinchus</name>
    <dbReference type="NCBI Taxonomy" id="40147"/>
    <lineage>
        <taxon>Eukaryota</taxon>
        <taxon>Metazoa</taxon>
        <taxon>Chordata</taxon>
        <taxon>Craniata</taxon>
        <taxon>Vertebrata</taxon>
        <taxon>Euteleostomi</taxon>
        <taxon>Actinopterygii</taxon>
        <taxon>Chondrostei</taxon>
        <taxon>Acipenseriformes</taxon>
        <taxon>Acipenseridae</taxon>
        <taxon>Acipenser</taxon>
    </lineage>
</organism>
<dbReference type="GO" id="GO:0044727">
    <property type="term" value="P:epigenetic programing of male pronucleus"/>
    <property type="evidence" value="ECO:0007669"/>
    <property type="project" value="TreeGrafter"/>
</dbReference>
<dbReference type="InterPro" id="IPR010736">
    <property type="entry name" value="SHIPPO-rpt"/>
</dbReference>
<reference evidence="6" key="1">
    <citation type="submission" date="2022-02" db="EMBL/GenBank/DDBJ databases">
        <title>Atlantic sturgeon de novo genome assembly.</title>
        <authorList>
            <person name="Stock M."/>
            <person name="Klopp C."/>
            <person name="Guiguen Y."/>
            <person name="Cabau C."/>
            <person name="Parinello H."/>
            <person name="Santidrian Yebra-Pimentel E."/>
            <person name="Kuhl H."/>
            <person name="Dirks R.P."/>
            <person name="Guessner J."/>
            <person name="Wuertz S."/>
            <person name="Du K."/>
            <person name="Schartl M."/>
        </authorList>
    </citation>
    <scope>NUCLEOTIDE SEQUENCE</scope>
    <source>
        <strain evidence="6">STURGEONOMICS-FGT-2020</strain>
        <tissue evidence="6">Whole blood</tissue>
    </source>
</reference>
<feature type="compositionally biased region" description="Basic and acidic residues" evidence="5">
    <location>
        <begin position="21"/>
        <end position="35"/>
    </location>
</feature>
<dbReference type="GO" id="GO:0003682">
    <property type="term" value="F:chromatin binding"/>
    <property type="evidence" value="ECO:0007669"/>
    <property type="project" value="TreeGrafter"/>
</dbReference>
<evidence type="ECO:0000256" key="1">
    <source>
        <dbReference type="ARBA" id="ARBA00004123"/>
    </source>
</evidence>